<organism evidence="9 10">
    <name type="scientific">Paragonimus westermani</name>
    <dbReference type="NCBI Taxonomy" id="34504"/>
    <lineage>
        <taxon>Eukaryota</taxon>
        <taxon>Metazoa</taxon>
        <taxon>Spiralia</taxon>
        <taxon>Lophotrochozoa</taxon>
        <taxon>Platyhelminthes</taxon>
        <taxon>Trematoda</taxon>
        <taxon>Digenea</taxon>
        <taxon>Plagiorchiida</taxon>
        <taxon>Troglotremata</taxon>
        <taxon>Troglotrematidae</taxon>
        <taxon>Paragonimus</taxon>
    </lineage>
</organism>
<comment type="subcellular location">
    <subcellularLocation>
        <location evidence="1">Membrane</location>
        <topology evidence="1">Multi-pass membrane protein</topology>
    </subcellularLocation>
</comment>
<evidence type="ECO:0000256" key="7">
    <source>
        <dbReference type="RuleBase" id="RU000477"/>
    </source>
</evidence>
<reference evidence="9 10" key="1">
    <citation type="journal article" date="2019" name="Gigascience">
        <title>Whole-genome sequence of the oriental lung fluke Paragonimus westermani.</title>
        <authorList>
            <person name="Oey H."/>
            <person name="Zakrzewski M."/>
            <person name="Narain K."/>
            <person name="Devi K.R."/>
            <person name="Agatsuma T."/>
            <person name="Nawaratna S."/>
            <person name="Gobert G.N."/>
            <person name="Jones M.K."/>
            <person name="Ragan M.A."/>
            <person name="McManus D.P."/>
            <person name="Krause L."/>
        </authorList>
    </citation>
    <scope>NUCLEOTIDE SEQUENCE [LARGE SCALE GENOMIC DNA]</scope>
    <source>
        <strain evidence="9 10">IND2009</strain>
    </source>
</reference>
<protein>
    <submittedName>
        <fullName evidence="9">Aquaporin-3</fullName>
    </submittedName>
</protein>
<gene>
    <name evidence="9" type="ORF">DEA37_0006304</name>
</gene>
<dbReference type="PRINTS" id="PR00783">
    <property type="entry name" value="MINTRINSICP"/>
</dbReference>
<dbReference type="AlphaFoldDB" id="A0A5J4NNV4"/>
<evidence type="ECO:0000256" key="5">
    <source>
        <dbReference type="ARBA" id="ARBA00022989"/>
    </source>
</evidence>
<evidence type="ECO:0000256" key="2">
    <source>
        <dbReference type="ARBA" id="ARBA00006175"/>
    </source>
</evidence>
<proteinExistence type="inferred from homology"/>
<feature type="transmembrane region" description="Helical" evidence="8">
    <location>
        <begin position="245"/>
        <end position="268"/>
    </location>
</feature>
<keyword evidence="10" id="KW-1185">Reference proteome</keyword>
<dbReference type="PANTHER" id="PTHR43829:SF9">
    <property type="entry name" value="AQUAPORIN-9"/>
    <property type="match status" value="1"/>
</dbReference>
<comment type="similarity">
    <text evidence="2 7">Belongs to the MIP/aquaporin (TC 1.A.8) family.</text>
</comment>
<keyword evidence="5 8" id="KW-1133">Transmembrane helix</keyword>
<dbReference type="EMBL" id="QNGE01001600">
    <property type="protein sequence ID" value="KAA3677232.1"/>
    <property type="molecule type" value="Genomic_DNA"/>
</dbReference>
<feature type="transmembrane region" description="Helical" evidence="8">
    <location>
        <begin position="115"/>
        <end position="135"/>
    </location>
</feature>
<feature type="transmembrane region" description="Helical" evidence="8">
    <location>
        <begin position="73"/>
        <end position="94"/>
    </location>
</feature>
<dbReference type="InterPro" id="IPR000425">
    <property type="entry name" value="MIP"/>
</dbReference>
<dbReference type="Proteomes" id="UP000324629">
    <property type="component" value="Unassembled WGS sequence"/>
</dbReference>
<dbReference type="GO" id="GO:0015254">
    <property type="term" value="F:glycerol channel activity"/>
    <property type="evidence" value="ECO:0007669"/>
    <property type="project" value="TreeGrafter"/>
</dbReference>
<accession>A0A5J4NNV4</accession>
<dbReference type="InterPro" id="IPR050363">
    <property type="entry name" value="MIP/Aquaporin"/>
</dbReference>
<dbReference type="GO" id="GO:0005886">
    <property type="term" value="C:plasma membrane"/>
    <property type="evidence" value="ECO:0007669"/>
    <property type="project" value="TreeGrafter"/>
</dbReference>
<keyword evidence="4 7" id="KW-0812">Transmembrane</keyword>
<feature type="transmembrane region" description="Helical" evidence="8">
    <location>
        <begin position="35"/>
        <end position="53"/>
    </location>
</feature>
<keyword evidence="3 7" id="KW-0813">Transport</keyword>
<evidence type="ECO:0000256" key="1">
    <source>
        <dbReference type="ARBA" id="ARBA00004141"/>
    </source>
</evidence>
<sequence>MSLVSVEYEREGCQAKYEDTLHAWADKMRLTKFPLIRACIGEFLGTIVLIYFGDGVVAWHHFNSTKDAVSVSLTWGLAVLLGLFISGTMGYGLMNPAITLAFAVAGKVPWIPVPLLILSQIAGCYIGALLVYTVYRENIVKSAAWTMLGTGSIFVTAPTQGNIAGLIDQIIGTAMLTALCSAIGDKHNFKVPRYLGIFYVALLVVALVAAFPTHAGAALNPARDFGPRLAALSLGYRDAFSVHNYYFWVPIVGPILGALIGACLYELFNGIHLRGLADEDDRKKGYEEEDI</sequence>
<dbReference type="Pfam" id="PF00230">
    <property type="entry name" value="MIP"/>
    <property type="match status" value="1"/>
</dbReference>
<evidence type="ECO:0000256" key="6">
    <source>
        <dbReference type="ARBA" id="ARBA00023136"/>
    </source>
</evidence>
<name>A0A5J4NNV4_9TREM</name>
<comment type="caution">
    <text evidence="9">The sequence shown here is derived from an EMBL/GenBank/DDBJ whole genome shotgun (WGS) entry which is preliminary data.</text>
</comment>
<dbReference type="PANTHER" id="PTHR43829">
    <property type="entry name" value="AQUAPORIN OR AQUAGLYCEROPORIN RELATED"/>
    <property type="match status" value="1"/>
</dbReference>
<dbReference type="Gene3D" id="1.20.1080.10">
    <property type="entry name" value="Glycerol uptake facilitator protein"/>
    <property type="match status" value="1"/>
</dbReference>
<evidence type="ECO:0000256" key="4">
    <source>
        <dbReference type="ARBA" id="ARBA00022692"/>
    </source>
</evidence>
<evidence type="ECO:0000313" key="10">
    <source>
        <dbReference type="Proteomes" id="UP000324629"/>
    </source>
</evidence>
<feature type="transmembrane region" description="Helical" evidence="8">
    <location>
        <begin position="196"/>
        <end position="219"/>
    </location>
</feature>
<evidence type="ECO:0000256" key="3">
    <source>
        <dbReference type="ARBA" id="ARBA00022448"/>
    </source>
</evidence>
<keyword evidence="6 8" id="KW-0472">Membrane</keyword>
<evidence type="ECO:0000313" key="9">
    <source>
        <dbReference type="EMBL" id="KAA3677232.1"/>
    </source>
</evidence>
<dbReference type="SUPFAM" id="SSF81338">
    <property type="entry name" value="Aquaporin-like"/>
    <property type="match status" value="1"/>
</dbReference>
<evidence type="ECO:0000256" key="8">
    <source>
        <dbReference type="SAM" id="Phobius"/>
    </source>
</evidence>
<dbReference type="InterPro" id="IPR023271">
    <property type="entry name" value="Aquaporin-like"/>
</dbReference>